<organism evidence="2">
    <name type="scientific">Sorangium cellulosum</name>
    <name type="common">Polyangium cellulosum</name>
    <dbReference type="NCBI Taxonomy" id="56"/>
    <lineage>
        <taxon>Bacteria</taxon>
        <taxon>Pseudomonadati</taxon>
        <taxon>Myxococcota</taxon>
        <taxon>Polyangia</taxon>
        <taxon>Polyangiales</taxon>
        <taxon>Polyangiaceae</taxon>
        <taxon>Sorangium</taxon>
    </lineage>
</organism>
<proteinExistence type="predicted"/>
<reference evidence="2" key="1">
    <citation type="journal article" date="2018" name="J. Ind. Microbiol. Biotechnol.">
        <title>Genome mining reveals uncommon alkylpyrones as type III PKS products from myxobacteria.</title>
        <authorList>
            <person name="Hug J.J."/>
            <person name="Panter F."/>
            <person name="Krug D."/>
            <person name="Muller R."/>
        </authorList>
    </citation>
    <scope>NUCLEOTIDE SEQUENCE</scope>
    <source>
        <strain evidence="2">So ce1128</strain>
    </source>
</reference>
<sequence>MGATVSPPGSPEPFLAVCDGEPELRTYPACDSDGAAWMHPITAFLKDPCQLYACSQPQPTLRWPYIDVPEDPFWLPAEGSQPDNPYVDPTGGVWNDQRLRADGP</sequence>
<feature type="region of interest" description="Disordered" evidence="1">
    <location>
        <begin position="77"/>
        <end position="104"/>
    </location>
</feature>
<evidence type="ECO:0000256" key="1">
    <source>
        <dbReference type="SAM" id="MobiDB-lite"/>
    </source>
</evidence>
<accession>A0A3S7V027</accession>
<evidence type="ECO:0000313" key="2">
    <source>
        <dbReference type="EMBL" id="AYM54344.1"/>
    </source>
</evidence>
<dbReference type="AlphaFoldDB" id="A0A3S7V027"/>
<name>A0A3S7V027_SORCE</name>
<dbReference type="EMBL" id="MH908921">
    <property type="protein sequence ID" value="AYM54344.1"/>
    <property type="molecule type" value="Genomic_DNA"/>
</dbReference>
<protein>
    <submittedName>
        <fullName evidence="2">Uncharacterized protein</fullName>
    </submittedName>
</protein>